<evidence type="ECO:0000256" key="8">
    <source>
        <dbReference type="ARBA" id="ARBA00076015"/>
    </source>
</evidence>
<dbReference type="GO" id="GO:0008270">
    <property type="term" value="F:zinc ion binding"/>
    <property type="evidence" value="ECO:0007669"/>
    <property type="project" value="UniProtKB-KW"/>
</dbReference>
<dbReference type="SUPFAM" id="SSF57889">
    <property type="entry name" value="Cysteine-rich domain"/>
    <property type="match status" value="1"/>
</dbReference>
<evidence type="ECO:0000256" key="9">
    <source>
        <dbReference type="ARBA" id="ARBA00077047"/>
    </source>
</evidence>
<dbReference type="PROSITE" id="PS50238">
    <property type="entry name" value="RHOGAP"/>
    <property type="match status" value="1"/>
</dbReference>
<dbReference type="EMBL" id="CASHTH010002200">
    <property type="protein sequence ID" value="CAI8026120.1"/>
    <property type="molecule type" value="Genomic_DNA"/>
</dbReference>
<comment type="subcellular location">
    <subcellularLocation>
        <location evidence="1">Membrane</location>
        <topology evidence="1">Peripheral membrane protein</topology>
    </subcellularLocation>
</comment>
<keyword evidence="10" id="KW-0727">SH2 domain</keyword>
<evidence type="ECO:0000256" key="7">
    <source>
        <dbReference type="ARBA" id="ARBA00073081"/>
    </source>
</evidence>
<dbReference type="AlphaFoldDB" id="A0AA35S9U3"/>
<accession>A0AA35S9U3</accession>
<dbReference type="GO" id="GO:0007165">
    <property type="term" value="P:signal transduction"/>
    <property type="evidence" value="ECO:0007669"/>
    <property type="project" value="InterPro"/>
</dbReference>
<keyword evidence="16" id="KW-1185">Reference proteome</keyword>
<dbReference type="SMART" id="SM00109">
    <property type="entry name" value="C1"/>
    <property type="match status" value="1"/>
</dbReference>
<evidence type="ECO:0000256" key="11">
    <source>
        <dbReference type="SAM" id="MobiDB-lite"/>
    </source>
</evidence>
<dbReference type="InterPro" id="IPR008936">
    <property type="entry name" value="Rho_GTPase_activation_prot"/>
</dbReference>
<evidence type="ECO:0000256" key="4">
    <source>
        <dbReference type="ARBA" id="ARBA00022771"/>
    </source>
</evidence>
<name>A0AA35S9U3_GEOBA</name>
<evidence type="ECO:0000313" key="16">
    <source>
        <dbReference type="Proteomes" id="UP001174909"/>
    </source>
</evidence>
<dbReference type="InterPro" id="IPR051854">
    <property type="entry name" value="Rho-type_GAP"/>
</dbReference>
<keyword evidence="2" id="KW-0343">GTPase activation</keyword>
<feature type="compositionally biased region" description="Low complexity" evidence="11">
    <location>
        <begin position="307"/>
        <end position="316"/>
    </location>
</feature>
<keyword evidence="4" id="KW-0863">Zinc-finger</keyword>
<evidence type="ECO:0000256" key="6">
    <source>
        <dbReference type="ARBA" id="ARBA00023136"/>
    </source>
</evidence>
<feature type="non-terminal residue" evidence="15">
    <location>
        <position position="1"/>
    </location>
</feature>
<dbReference type="SMART" id="SM00252">
    <property type="entry name" value="SH2"/>
    <property type="match status" value="1"/>
</dbReference>
<dbReference type="Pfam" id="PF00130">
    <property type="entry name" value="C1_1"/>
    <property type="match status" value="1"/>
</dbReference>
<dbReference type="Gene3D" id="3.30.505.10">
    <property type="entry name" value="SH2 domain"/>
    <property type="match status" value="1"/>
</dbReference>
<feature type="domain" description="Rho-GAP" evidence="14">
    <location>
        <begin position="422"/>
        <end position="611"/>
    </location>
</feature>
<keyword evidence="6" id="KW-0472">Membrane</keyword>
<dbReference type="Gene3D" id="1.10.555.10">
    <property type="entry name" value="Rho GTPase activation protein"/>
    <property type="match status" value="1"/>
</dbReference>
<evidence type="ECO:0000313" key="15">
    <source>
        <dbReference type="EMBL" id="CAI8026120.1"/>
    </source>
</evidence>
<sequence length="613" mass="69611">RRHLQTTKNSIKWSPLDSDFIFVAINSFHCYFEWNRKMNRRQGMILVESSSGEYDTLAKLHELAATDSESEGEGAVDYGLVESSSPSSGDDGSYHSDNDELAEYWDPYLYQLQLKAPSPRCVPCSAELPGCPAYYGEEFHGSISREETSKLLGTTEGNYLVRSGLSHAGSYSLSFVFGGQVRHYRLYYDAEEKRHLVGEKPFDTIEDLVQDGLITLYMEANNVEEYLQTARRRTRRLTTSSSSSYSSLPPITLPRPHPQASAKPEPLLEEAEEATPSPPPHSPALISPPPASCEPSLPREERERSRSVSVSSGSSEHSLRVRRPRAYDEVEDITFGQHRVSQYKQNKQNSLFYFHYDKPHSFKLHNYIGLAWCEFCRNFMWGLRNQGYRCKDCGYNVHKQCRGETGLDCQPSRLLVKRVYCVELTTLVKMHGTKVPVVVSSCIEEVEKRGLGLEGLYRVSGMTSEVLKIKKEFDRDASADLQAYVDPHAITGALKLYLRELPVPLITFDAYDMALIAAGCRRQDERLETMSKALSRLPPAHYNTLRHLLRHLYKVQMMKSANRMDAKNLSVVFAPTLMRSPDNTGDLSAVQKLPHQRKAVEVLITHCHKLFQY</sequence>
<dbReference type="PANTHER" id="PTHR46075:SF2">
    <property type="entry name" value="RHO GTPASE ACTIVATING PROTEIN AT 5A, ISOFORM A"/>
    <property type="match status" value="1"/>
</dbReference>
<evidence type="ECO:0000256" key="2">
    <source>
        <dbReference type="ARBA" id="ARBA00022468"/>
    </source>
</evidence>
<dbReference type="SUPFAM" id="SSF55550">
    <property type="entry name" value="SH2 domain"/>
    <property type="match status" value="1"/>
</dbReference>
<dbReference type="PROSITE" id="PS00479">
    <property type="entry name" value="ZF_DAG_PE_1"/>
    <property type="match status" value="1"/>
</dbReference>
<dbReference type="GO" id="GO:0005096">
    <property type="term" value="F:GTPase activator activity"/>
    <property type="evidence" value="ECO:0007669"/>
    <property type="project" value="UniProtKB-KW"/>
</dbReference>
<evidence type="ECO:0000256" key="5">
    <source>
        <dbReference type="ARBA" id="ARBA00022833"/>
    </source>
</evidence>
<dbReference type="FunFam" id="1.10.555.10:FF:000005">
    <property type="entry name" value="Chimaerin"/>
    <property type="match status" value="1"/>
</dbReference>
<evidence type="ECO:0000256" key="10">
    <source>
        <dbReference type="PROSITE-ProRule" id="PRU00191"/>
    </source>
</evidence>
<feature type="region of interest" description="Disordered" evidence="11">
    <location>
        <begin position="231"/>
        <end position="323"/>
    </location>
</feature>
<protein>
    <recommendedName>
        <fullName evidence="7">Beta-chimaerin</fullName>
    </recommendedName>
    <alternativeName>
        <fullName evidence="8">Beta-chimerin</fullName>
    </alternativeName>
    <alternativeName>
        <fullName evidence="9">Rho GTPase-activating protein 3</fullName>
    </alternativeName>
</protein>
<keyword evidence="5" id="KW-0862">Zinc</keyword>
<evidence type="ECO:0000259" key="14">
    <source>
        <dbReference type="PROSITE" id="PS50238"/>
    </source>
</evidence>
<dbReference type="SUPFAM" id="SSF48350">
    <property type="entry name" value="GTPase activation domain, GAP"/>
    <property type="match status" value="1"/>
</dbReference>
<dbReference type="PANTHER" id="PTHR46075">
    <property type="entry name" value="CHIMERIN FAMILY MEMBER"/>
    <property type="match status" value="1"/>
</dbReference>
<dbReference type="InterPro" id="IPR036860">
    <property type="entry name" value="SH2_dom_sf"/>
</dbReference>
<dbReference type="InterPro" id="IPR000198">
    <property type="entry name" value="RhoGAP_dom"/>
</dbReference>
<keyword evidence="3" id="KW-0479">Metal-binding</keyword>
<dbReference type="Pfam" id="PF00017">
    <property type="entry name" value="SH2"/>
    <property type="match status" value="1"/>
</dbReference>
<evidence type="ECO:0000259" key="12">
    <source>
        <dbReference type="PROSITE" id="PS50001"/>
    </source>
</evidence>
<gene>
    <name evidence="15" type="ORF">GBAR_LOCUS15048</name>
</gene>
<feature type="region of interest" description="Disordered" evidence="11">
    <location>
        <begin position="65"/>
        <end position="96"/>
    </location>
</feature>
<dbReference type="PROSITE" id="PS50001">
    <property type="entry name" value="SH2"/>
    <property type="match status" value="1"/>
</dbReference>
<organism evidence="15 16">
    <name type="scientific">Geodia barretti</name>
    <name type="common">Barrett's horny sponge</name>
    <dbReference type="NCBI Taxonomy" id="519541"/>
    <lineage>
        <taxon>Eukaryota</taxon>
        <taxon>Metazoa</taxon>
        <taxon>Porifera</taxon>
        <taxon>Demospongiae</taxon>
        <taxon>Heteroscleromorpha</taxon>
        <taxon>Tetractinellida</taxon>
        <taxon>Astrophorina</taxon>
        <taxon>Geodiidae</taxon>
        <taxon>Geodia</taxon>
    </lineage>
</organism>
<evidence type="ECO:0000256" key="1">
    <source>
        <dbReference type="ARBA" id="ARBA00004170"/>
    </source>
</evidence>
<dbReference type="InterPro" id="IPR002219">
    <property type="entry name" value="PKC_DAG/PE"/>
</dbReference>
<dbReference type="Pfam" id="PF00620">
    <property type="entry name" value="RhoGAP"/>
    <property type="match status" value="1"/>
</dbReference>
<dbReference type="FunFam" id="3.30.60.20:FF:000025">
    <property type="entry name" value="Chimaerin"/>
    <property type="match status" value="1"/>
</dbReference>
<dbReference type="SMART" id="SM00324">
    <property type="entry name" value="RhoGAP"/>
    <property type="match status" value="1"/>
</dbReference>
<dbReference type="InterPro" id="IPR046349">
    <property type="entry name" value="C1-like_sf"/>
</dbReference>
<dbReference type="Gene3D" id="3.30.60.20">
    <property type="match status" value="1"/>
</dbReference>
<feature type="compositionally biased region" description="Low complexity" evidence="11">
    <location>
        <begin position="237"/>
        <end position="250"/>
    </location>
</feature>
<dbReference type="InterPro" id="IPR000980">
    <property type="entry name" value="SH2"/>
</dbReference>
<feature type="compositionally biased region" description="Pro residues" evidence="11">
    <location>
        <begin position="276"/>
        <end position="292"/>
    </location>
</feature>
<feature type="compositionally biased region" description="Basic and acidic residues" evidence="11">
    <location>
        <begin position="297"/>
        <end position="306"/>
    </location>
</feature>
<evidence type="ECO:0000259" key="13">
    <source>
        <dbReference type="PROSITE" id="PS50081"/>
    </source>
</evidence>
<dbReference type="PROSITE" id="PS50081">
    <property type="entry name" value="ZF_DAG_PE_2"/>
    <property type="match status" value="1"/>
</dbReference>
<dbReference type="Proteomes" id="UP001174909">
    <property type="component" value="Unassembled WGS sequence"/>
</dbReference>
<comment type="caution">
    <text evidence="15">The sequence shown here is derived from an EMBL/GenBank/DDBJ whole genome shotgun (WGS) entry which is preliminary data.</text>
</comment>
<feature type="domain" description="SH2" evidence="12">
    <location>
        <begin position="138"/>
        <end position="210"/>
    </location>
</feature>
<reference evidence="15" key="1">
    <citation type="submission" date="2023-03" db="EMBL/GenBank/DDBJ databases">
        <authorList>
            <person name="Steffen K."/>
            <person name="Cardenas P."/>
        </authorList>
    </citation>
    <scope>NUCLEOTIDE SEQUENCE</scope>
</reference>
<evidence type="ECO:0000256" key="3">
    <source>
        <dbReference type="ARBA" id="ARBA00022723"/>
    </source>
</evidence>
<dbReference type="CDD" id="cd20806">
    <property type="entry name" value="C1_CHN"/>
    <property type="match status" value="1"/>
</dbReference>
<feature type="domain" description="Phorbol-ester/DAG-type" evidence="13">
    <location>
        <begin position="359"/>
        <end position="409"/>
    </location>
</feature>
<dbReference type="GO" id="GO:0016020">
    <property type="term" value="C:membrane"/>
    <property type="evidence" value="ECO:0007669"/>
    <property type="project" value="UniProtKB-SubCell"/>
</dbReference>
<proteinExistence type="predicted"/>